<accession>A0AA37KI51</accession>
<sequence length="167" mass="18136">MKKITLLVIMIVTAFTLNAQSLVKYHGEVNAGYSVGIGTFATNRVNIHTIQGVDISKYFSTGVGVGLDYYHELYEKGKGELVLSLFLNMKGYLPATETVSPFFSLDLGVGIGLTKGVDGMAGFICTPSVGVKLSHCTLQVGYNMQRNSEYGFGYTMGSIQMKLGYIF</sequence>
<dbReference type="RefSeq" id="WP_038609811.1">
    <property type="nucleotide sequence ID" value="NZ_BQOA01000001.1"/>
</dbReference>
<comment type="caution">
    <text evidence="2">The sequence shown here is derived from an EMBL/GenBank/DDBJ whole genome shotgun (WGS) entry which is preliminary data.</text>
</comment>
<proteinExistence type="predicted"/>
<dbReference type="AlphaFoldDB" id="A0AA37KI51"/>
<dbReference type="EMBL" id="BQOB01000001">
    <property type="protein sequence ID" value="GKH83004.1"/>
    <property type="molecule type" value="Genomic_DNA"/>
</dbReference>
<name>A0AA37KI51_9BACT</name>
<dbReference type="KEGG" id="bdo:EL88_10855"/>
<protein>
    <recommendedName>
        <fullName evidence="4">Outer membrane protein beta-barrel domain-containing protein</fullName>
    </recommendedName>
</protein>
<evidence type="ECO:0000313" key="3">
    <source>
        <dbReference type="Proteomes" id="UP001055104"/>
    </source>
</evidence>
<evidence type="ECO:0008006" key="4">
    <source>
        <dbReference type="Google" id="ProtNLM"/>
    </source>
</evidence>
<evidence type="ECO:0000313" key="2">
    <source>
        <dbReference type="EMBL" id="GKH83004.1"/>
    </source>
</evidence>
<gene>
    <name evidence="1" type="ORF">CE91St7_36650</name>
    <name evidence="2" type="ORF">CE91St7_38880</name>
</gene>
<organism evidence="2 3">
    <name type="scientific">Phocaeicola dorei</name>
    <dbReference type="NCBI Taxonomy" id="357276"/>
    <lineage>
        <taxon>Bacteria</taxon>
        <taxon>Pseudomonadati</taxon>
        <taxon>Bacteroidota</taxon>
        <taxon>Bacteroidia</taxon>
        <taxon>Bacteroidales</taxon>
        <taxon>Bacteroidaceae</taxon>
        <taxon>Phocaeicola</taxon>
    </lineage>
</organism>
<reference evidence="2" key="1">
    <citation type="submission" date="2022-01" db="EMBL/GenBank/DDBJ databases">
        <title>Novel bile acid biosynthetic pathways are enriched in the microbiome of centenarians.</title>
        <authorList>
            <person name="Sato Y."/>
            <person name="Atarashi K."/>
            <person name="Plichta R.D."/>
            <person name="Arai Y."/>
            <person name="Sasajima S."/>
            <person name="Kearney M.S."/>
            <person name="Suda W."/>
            <person name="Takeshita K."/>
            <person name="Sasaki T."/>
            <person name="Okamoto S."/>
            <person name="Skelly N.A."/>
            <person name="Okamura Y."/>
            <person name="Vlamakis H."/>
            <person name="Li Y."/>
            <person name="Tanoue T."/>
            <person name="Takei H."/>
            <person name="Nittono H."/>
            <person name="Narushima S."/>
            <person name="Irie J."/>
            <person name="Itoh H."/>
            <person name="Moriya K."/>
            <person name="Sugiura Y."/>
            <person name="Suematsu M."/>
            <person name="Moritoki N."/>
            <person name="Shibata S."/>
            <person name="Littman R.D."/>
            <person name="Fischbach A.M."/>
            <person name="Uwamino Y."/>
            <person name="Inoue T."/>
            <person name="Honda A."/>
            <person name="Hattori M."/>
            <person name="Murai T."/>
            <person name="Xavier J.R."/>
            <person name="Hirose N."/>
            <person name="Honda K."/>
        </authorList>
    </citation>
    <scope>NUCLEOTIDE SEQUENCE</scope>
    <source>
        <strain evidence="2">CE91-St7</strain>
    </source>
</reference>
<dbReference type="Proteomes" id="UP001055104">
    <property type="component" value="Unassembled WGS sequence"/>
</dbReference>
<dbReference type="EMBL" id="BQOB01000001">
    <property type="protein sequence ID" value="GKH82781.1"/>
    <property type="molecule type" value="Genomic_DNA"/>
</dbReference>
<evidence type="ECO:0000313" key="1">
    <source>
        <dbReference type="EMBL" id="GKH82781.1"/>
    </source>
</evidence>